<dbReference type="Pfam" id="PF04055">
    <property type="entry name" value="Radical_SAM"/>
    <property type="match status" value="1"/>
</dbReference>
<dbReference type="SFLD" id="SFLDG01082">
    <property type="entry name" value="B12-binding_domain_containing"/>
    <property type="match status" value="1"/>
</dbReference>
<evidence type="ECO:0000313" key="8">
    <source>
        <dbReference type="Proteomes" id="UP000823611"/>
    </source>
</evidence>
<dbReference type="PROSITE" id="PS51918">
    <property type="entry name" value="RADICAL_SAM"/>
    <property type="match status" value="1"/>
</dbReference>
<dbReference type="CDD" id="cd01335">
    <property type="entry name" value="Radical_SAM"/>
    <property type="match status" value="1"/>
</dbReference>
<dbReference type="PANTHER" id="PTHR43409">
    <property type="entry name" value="ANAEROBIC MAGNESIUM-PROTOPORPHYRIN IX MONOMETHYL ESTER CYCLASE-RELATED"/>
    <property type="match status" value="1"/>
</dbReference>
<organism evidence="7 8">
    <name type="scientific">Candidatus Fimicola merdigallinarum</name>
    <dbReference type="NCBI Taxonomy" id="2840819"/>
    <lineage>
        <taxon>Bacteria</taxon>
        <taxon>Bacillati</taxon>
        <taxon>Bacillota</taxon>
        <taxon>Clostridia</taxon>
        <taxon>Lachnospirales</taxon>
        <taxon>Lachnospiraceae</taxon>
        <taxon>Lachnospiraceae incertae sedis</taxon>
        <taxon>Candidatus Fimicola</taxon>
    </lineage>
</organism>
<name>A0A9D9DX18_9FIRM</name>
<dbReference type="Proteomes" id="UP000823611">
    <property type="component" value="Unassembled WGS sequence"/>
</dbReference>
<protein>
    <submittedName>
        <fullName evidence="7">Radical SAM protein</fullName>
    </submittedName>
</protein>
<reference evidence="7" key="2">
    <citation type="journal article" date="2021" name="PeerJ">
        <title>Extensive microbial diversity within the chicken gut microbiome revealed by metagenomics and culture.</title>
        <authorList>
            <person name="Gilroy R."/>
            <person name="Ravi A."/>
            <person name="Getino M."/>
            <person name="Pursley I."/>
            <person name="Horton D.L."/>
            <person name="Alikhan N.F."/>
            <person name="Baker D."/>
            <person name="Gharbi K."/>
            <person name="Hall N."/>
            <person name="Watson M."/>
            <person name="Adriaenssens E.M."/>
            <person name="Foster-Nyarko E."/>
            <person name="Jarju S."/>
            <person name="Secka A."/>
            <person name="Antonio M."/>
            <person name="Oren A."/>
            <person name="Chaudhuri R.R."/>
            <person name="La Ragione R."/>
            <person name="Hildebrand F."/>
            <person name="Pallen M.J."/>
        </authorList>
    </citation>
    <scope>NUCLEOTIDE SEQUENCE</scope>
    <source>
        <strain evidence="7">F6-4510</strain>
    </source>
</reference>
<dbReference type="GO" id="GO:0046872">
    <property type="term" value="F:metal ion binding"/>
    <property type="evidence" value="ECO:0007669"/>
    <property type="project" value="UniProtKB-KW"/>
</dbReference>
<feature type="domain" description="Radical SAM core" evidence="6">
    <location>
        <begin position="9"/>
        <end position="243"/>
    </location>
</feature>
<dbReference type="InterPro" id="IPR007197">
    <property type="entry name" value="rSAM"/>
</dbReference>
<dbReference type="SFLD" id="SFLDG01095">
    <property type="entry name" value="Uncharacterised_Radical_SAM_Su"/>
    <property type="match status" value="1"/>
</dbReference>
<dbReference type="GO" id="GO:0051536">
    <property type="term" value="F:iron-sulfur cluster binding"/>
    <property type="evidence" value="ECO:0007669"/>
    <property type="project" value="UniProtKB-KW"/>
</dbReference>
<keyword evidence="5" id="KW-0411">Iron-sulfur</keyword>
<gene>
    <name evidence="7" type="ORF">IAC55_01950</name>
</gene>
<dbReference type="EMBL" id="JADIMX010000038">
    <property type="protein sequence ID" value="MBO8434071.1"/>
    <property type="molecule type" value="Genomic_DNA"/>
</dbReference>
<sequence length="290" mass="33058">MRYEGTVYRPPSEARSLIIQLTIGCARNTCTFCAMYKDKNFRIRPLEEVVEDLYMAREYYKNIPIRRVFLADGDALIVKTKDLLYILEKVKEIFPECERISMYGAPKDILGKTDEELKLLKDAGLDMIYMGIESGDDEVLKFVKKGATQAEMIEAGKKIKKAGMVISVTLISGLGGRRYLKEHALGSAKVITEMKPEYVGFLTLLVEEGTPMYDQLQNGEIELLKPQEVLEEMRLFISNVDSEGTVFRANHASNYIPLGGTFNRDKEVLLMQIEEAEKRNNFKSDHFRAL</sequence>
<dbReference type="InterPro" id="IPR051198">
    <property type="entry name" value="BchE-like"/>
</dbReference>
<dbReference type="InterPro" id="IPR013785">
    <property type="entry name" value="Aldolase_TIM"/>
</dbReference>
<comment type="caution">
    <text evidence="7">The sequence shown here is derived from an EMBL/GenBank/DDBJ whole genome shotgun (WGS) entry which is preliminary data.</text>
</comment>
<keyword evidence="2" id="KW-0949">S-adenosyl-L-methionine</keyword>
<reference evidence="7" key="1">
    <citation type="submission" date="2020-10" db="EMBL/GenBank/DDBJ databases">
        <authorList>
            <person name="Gilroy R."/>
        </authorList>
    </citation>
    <scope>NUCLEOTIDE SEQUENCE</scope>
    <source>
        <strain evidence="7">F6-4510</strain>
    </source>
</reference>
<proteinExistence type="predicted"/>
<dbReference type="SMART" id="SM00729">
    <property type="entry name" value="Elp3"/>
    <property type="match status" value="1"/>
</dbReference>
<accession>A0A9D9DX18</accession>
<dbReference type="InterPro" id="IPR058240">
    <property type="entry name" value="rSAM_sf"/>
</dbReference>
<dbReference type="AlphaFoldDB" id="A0A9D9DX18"/>
<comment type="cofactor">
    <cofactor evidence="1">
        <name>[4Fe-4S] cluster</name>
        <dbReference type="ChEBI" id="CHEBI:49883"/>
    </cofactor>
</comment>
<dbReference type="InterPro" id="IPR006638">
    <property type="entry name" value="Elp3/MiaA/NifB-like_rSAM"/>
</dbReference>
<evidence type="ECO:0000256" key="4">
    <source>
        <dbReference type="ARBA" id="ARBA00023004"/>
    </source>
</evidence>
<evidence type="ECO:0000256" key="3">
    <source>
        <dbReference type="ARBA" id="ARBA00022723"/>
    </source>
</evidence>
<dbReference type="PANTHER" id="PTHR43409:SF4">
    <property type="entry name" value="RADICAL SAM SUPERFAMILY PROTEIN"/>
    <property type="match status" value="1"/>
</dbReference>
<keyword evidence="4" id="KW-0408">Iron</keyword>
<dbReference type="SFLD" id="SFLDS00029">
    <property type="entry name" value="Radical_SAM"/>
    <property type="match status" value="1"/>
</dbReference>
<evidence type="ECO:0000259" key="6">
    <source>
        <dbReference type="PROSITE" id="PS51918"/>
    </source>
</evidence>
<dbReference type="GO" id="GO:0003824">
    <property type="term" value="F:catalytic activity"/>
    <property type="evidence" value="ECO:0007669"/>
    <property type="project" value="InterPro"/>
</dbReference>
<evidence type="ECO:0000256" key="2">
    <source>
        <dbReference type="ARBA" id="ARBA00022691"/>
    </source>
</evidence>
<dbReference type="SUPFAM" id="SSF102114">
    <property type="entry name" value="Radical SAM enzymes"/>
    <property type="match status" value="1"/>
</dbReference>
<dbReference type="Gene3D" id="3.20.20.70">
    <property type="entry name" value="Aldolase class I"/>
    <property type="match status" value="1"/>
</dbReference>
<keyword evidence="3" id="KW-0479">Metal-binding</keyword>
<evidence type="ECO:0000256" key="5">
    <source>
        <dbReference type="ARBA" id="ARBA00023014"/>
    </source>
</evidence>
<evidence type="ECO:0000313" key="7">
    <source>
        <dbReference type="EMBL" id="MBO8434071.1"/>
    </source>
</evidence>
<evidence type="ECO:0000256" key="1">
    <source>
        <dbReference type="ARBA" id="ARBA00001966"/>
    </source>
</evidence>